<dbReference type="EMBL" id="BNBD01000011">
    <property type="protein sequence ID" value="GHF61137.1"/>
    <property type="molecule type" value="Genomic_DNA"/>
</dbReference>
<proteinExistence type="predicted"/>
<dbReference type="AlphaFoldDB" id="A0A919EE37"/>
<name>A0A919EE37_9ACTN</name>
<sequence>MIETTKTYRRDLAAGTFVRLEVTYDDTASTPTYIGYRDADGDLTELNLHPLDLTSLLDMLSHAPAAKGTRCVV</sequence>
<reference evidence="1" key="2">
    <citation type="submission" date="2020-09" db="EMBL/GenBank/DDBJ databases">
        <authorList>
            <person name="Sun Q."/>
            <person name="Ohkuma M."/>
        </authorList>
    </citation>
    <scope>NUCLEOTIDE SEQUENCE</scope>
    <source>
        <strain evidence="1">JCM 4059</strain>
    </source>
</reference>
<dbReference type="Proteomes" id="UP000638313">
    <property type="component" value="Unassembled WGS sequence"/>
</dbReference>
<dbReference type="RefSeq" id="WP_190131794.1">
    <property type="nucleotide sequence ID" value="NZ_BNBD01000011.1"/>
</dbReference>
<evidence type="ECO:0000313" key="1">
    <source>
        <dbReference type="EMBL" id="GHF61137.1"/>
    </source>
</evidence>
<reference evidence="1" key="1">
    <citation type="journal article" date="2014" name="Int. J. Syst. Evol. Microbiol.">
        <title>Complete genome sequence of Corynebacterium casei LMG S-19264T (=DSM 44701T), isolated from a smear-ripened cheese.</title>
        <authorList>
            <consortium name="US DOE Joint Genome Institute (JGI-PGF)"/>
            <person name="Walter F."/>
            <person name="Albersmeier A."/>
            <person name="Kalinowski J."/>
            <person name="Ruckert C."/>
        </authorList>
    </citation>
    <scope>NUCLEOTIDE SEQUENCE</scope>
    <source>
        <strain evidence="1">JCM 4059</strain>
    </source>
</reference>
<comment type="caution">
    <text evidence="1">The sequence shown here is derived from an EMBL/GenBank/DDBJ whole genome shotgun (WGS) entry which is preliminary data.</text>
</comment>
<gene>
    <name evidence="1" type="ORF">GCM10010218_48340</name>
</gene>
<accession>A0A919EE37</accession>
<keyword evidence="2" id="KW-1185">Reference proteome</keyword>
<protein>
    <submittedName>
        <fullName evidence="1">Uncharacterized protein</fullName>
    </submittedName>
</protein>
<organism evidence="1 2">
    <name type="scientific">Streptomyces mashuensis</name>
    <dbReference type="NCBI Taxonomy" id="33904"/>
    <lineage>
        <taxon>Bacteria</taxon>
        <taxon>Bacillati</taxon>
        <taxon>Actinomycetota</taxon>
        <taxon>Actinomycetes</taxon>
        <taxon>Kitasatosporales</taxon>
        <taxon>Streptomycetaceae</taxon>
        <taxon>Streptomyces</taxon>
    </lineage>
</organism>
<evidence type="ECO:0000313" key="2">
    <source>
        <dbReference type="Proteomes" id="UP000638313"/>
    </source>
</evidence>